<evidence type="ECO:0000256" key="1">
    <source>
        <dbReference type="SAM" id="MobiDB-lite"/>
    </source>
</evidence>
<sequence length="134" mass="14550">MGIEQLESRDPERWVRVIVGIKLPLGLPASGPHAPPPPPPHLLLPAEALPLLQRTPPSPPGCARVLFVTVRQKRIIRIMASRPEATISLPGPRAPLAPGQLRATYARDSRGSSCRKTQSKRRQTRGGRGQGAAW</sequence>
<comment type="caution">
    <text evidence="2">The sequence shown here is derived from an EMBL/GenBank/DDBJ whole genome shotgun (WGS) entry which is preliminary data.</text>
</comment>
<name>A0A7J7UQ32_MYOMY</name>
<reference evidence="2 3" key="1">
    <citation type="journal article" date="2020" name="Nature">
        <title>Six reference-quality genomes reveal evolution of bat adaptations.</title>
        <authorList>
            <person name="Jebb D."/>
            <person name="Huang Z."/>
            <person name="Pippel M."/>
            <person name="Hughes G.M."/>
            <person name="Lavrichenko K."/>
            <person name="Devanna P."/>
            <person name="Winkler S."/>
            <person name="Jermiin L.S."/>
            <person name="Skirmuntt E.C."/>
            <person name="Katzourakis A."/>
            <person name="Burkitt-Gray L."/>
            <person name="Ray D.A."/>
            <person name="Sullivan K.A.M."/>
            <person name="Roscito J.G."/>
            <person name="Kirilenko B.M."/>
            <person name="Davalos L.M."/>
            <person name="Corthals A.P."/>
            <person name="Power M.L."/>
            <person name="Jones G."/>
            <person name="Ransome R.D."/>
            <person name="Dechmann D.K.N."/>
            <person name="Locatelli A.G."/>
            <person name="Puechmaille S.J."/>
            <person name="Fedrigo O."/>
            <person name="Jarvis E.D."/>
            <person name="Hiller M."/>
            <person name="Vernes S.C."/>
            <person name="Myers E.W."/>
            <person name="Teeling E.C."/>
        </authorList>
    </citation>
    <scope>NUCLEOTIDE SEQUENCE [LARGE SCALE GENOMIC DNA]</scope>
    <source>
        <strain evidence="2">MMyoMyo1</strain>
        <tissue evidence="2">Flight muscle</tissue>
    </source>
</reference>
<dbReference type="Proteomes" id="UP000527355">
    <property type="component" value="Unassembled WGS sequence"/>
</dbReference>
<proteinExistence type="predicted"/>
<organism evidence="2 3">
    <name type="scientific">Myotis myotis</name>
    <name type="common">Greater mouse-eared bat</name>
    <name type="synonym">Vespertilio myotis</name>
    <dbReference type="NCBI Taxonomy" id="51298"/>
    <lineage>
        <taxon>Eukaryota</taxon>
        <taxon>Metazoa</taxon>
        <taxon>Chordata</taxon>
        <taxon>Craniata</taxon>
        <taxon>Vertebrata</taxon>
        <taxon>Euteleostomi</taxon>
        <taxon>Mammalia</taxon>
        <taxon>Eutheria</taxon>
        <taxon>Laurasiatheria</taxon>
        <taxon>Chiroptera</taxon>
        <taxon>Yangochiroptera</taxon>
        <taxon>Vespertilionidae</taxon>
        <taxon>Myotis</taxon>
    </lineage>
</organism>
<feature type="region of interest" description="Disordered" evidence="1">
    <location>
        <begin position="86"/>
        <end position="134"/>
    </location>
</feature>
<dbReference type="EMBL" id="JABWUV010000012">
    <property type="protein sequence ID" value="KAF6314861.1"/>
    <property type="molecule type" value="Genomic_DNA"/>
</dbReference>
<gene>
    <name evidence="2" type="ORF">mMyoMyo1_008638</name>
</gene>
<evidence type="ECO:0000313" key="2">
    <source>
        <dbReference type="EMBL" id="KAF6314861.1"/>
    </source>
</evidence>
<evidence type="ECO:0000313" key="3">
    <source>
        <dbReference type="Proteomes" id="UP000527355"/>
    </source>
</evidence>
<dbReference type="AlphaFoldDB" id="A0A7J7UQ32"/>
<protein>
    <submittedName>
        <fullName evidence="2">Uncharacterized protein</fullName>
    </submittedName>
</protein>
<keyword evidence="3" id="KW-1185">Reference proteome</keyword>
<accession>A0A7J7UQ32</accession>